<dbReference type="InterPro" id="IPR043502">
    <property type="entry name" value="DNA/RNA_pol_sf"/>
</dbReference>
<sequence>MERNPNIRESEFSAFWLLYESSSIICLQELWVGNEELVHMFEDRFGAAGYPTRPSSSQEPTTEEMVFLMEVSRMQRISGSKNGVLDYDEFKRIWNCTWSEDPDDDGSSDDSNEGNEEEAIGFAVKNAAIFPREVEKGIWPKNYPLSDHARLTAVFSPLDRVLVNPTWMSRFKSSYVEFLPPGISDHCLSLVFLSKDVQANKPKPFKFFKFWALHPNFLTIVEQSWNIPTQGNPMQIELEHQQLKTLRGEDPIEKEIQLQNDLKSLESAETLFLKQKSKIQWLKEGDKCSKLFSSALALKHKRDTIRILVDDYGNRLESFDSMSTEVINYFTNLIGTIDNEDAFFRQGNDKYHRPDGYTPLFFKKAWHIIGEDATSAVRYFFLDSPILPAFNGTIIALVPKIPNPSKVKDFRLISCCSVFYKVITKILVWRLQKLIPDLVSLNQTTFVKGRSIMDNTLLAQELVRGYNRKNIFPRCSLKIDLHKAFDTLHWDFISVILKAIGLPSIFIKWIEIYFSTARYSISFNGTLIGFFKGAKGIRQRDPLSHLLFVLAMNVLSRLLNLTAEKGVFGYHPKCKRISLTHLSFANDLLIFYKGSIDSVIGVTTVLDLFYEISGLKLNASKCEIYAAGFHSLSLEEIHLATGFKIGSLPVRYLGIPLVSRKISEKDCYTLIDNIRARLNHWTTKTLSYASRLELIKTVLFSITNYWCRQIILPQSALSKVEQLCSRFFWKGDDKSATGARMSWQHICHLKSECGIGIKNLKTWNKASMVFLIKKNTSRRRVFMGGLY</sequence>
<evidence type="ECO:0000259" key="1">
    <source>
        <dbReference type="PROSITE" id="PS50878"/>
    </source>
</evidence>
<keyword evidence="3" id="KW-1185">Reference proteome</keyword>
<evidence type="ECO:0000313" key="2">
    <source>
        <dbReference type="EMBL" id="KAE8697209.1"/>
    </source>
</evidence>
<dbReference type="PROSITE" id="PS50878">
    <property type="entry name" value="RT_POL"/>
    <property type="match status" value="1"/>
</dbReference>
<dbReference type="PANTHER" id="PTHR33116:SF80">
    <property type="entry name" value="REVERSE TRANSCRIPTASE ZINC-BINDING DOMAIN-CONTAINING PROTEIN"/>
    <property type="match status" value="1"/>
</dbReference>
<comment type="caution">
    <text evidence="2">The sequence shown here is derived from an EMBL/GenBank/DDBJ whole genome shotgun (WGS) entry which is preliminary data.</text>
</comment>
<proteinExistence type="predicted"/>
<reference evidence="2" key="1">
    <citation type="submission" date="2019-09" db="EMBL/GenBank/DDBJ databases">
        <title>Draft genome information of white flower Hibiscus syriacus.</title>
        <authorList>
            <person name="Kim Y.-M."/>
        </authorList>
    </citation>
    <scope>NUCLEOTIDE SEQUENCE [LARGE SCALE GENOMIC DNA]</scope>
    <source>
        <strain evidence="2">YM2019G1</strain>
    </source>
</reference>
<accession>A0A6A3A1U0</accession>
<name>A0A6A3A1U0_HIBSY</name>
<dbReference type="AlphaFoldDB" id="A0A6A3A1U0"/>
<protein>
    <recommendedName>
        <fullName evidence="1">Reverse transcriptase domain-containing protein</fullName>
    </recommendedName>
</protein>
<dbReference type="SUPFAM" id="SSF56672">
    <property type="entry name" value="DNA/RNA polymerases"/>
    <property type="match status" value="1"/>
</dbReference>
<organism evidence="2 3">
    <name type="scientific">Hibiscus syriacus</name>
    <name type="common">Rose of Sharon</name>
    <dbReference type="NCBI Taxonomy" id="106335"/>
    <lineage>
        <taxon>Eukaryota</taxon>
        <taxon>Viridiplantae</taxon>
        <taxon>Streptophyta</taxon>
        <taxon>Embryophyta</taxon>
        <taxon>Tracheophyta</taxon>
        <taxon>Spermatophyta</taxon>
        <taxon>Magnoliopsida</taxon>
        <taxon>eudicotyledons</taxon>
        <taxon>Gunneridae</taxon>
        <taxon>Pentapetalae</taxon>
        <taxon>rosids</taxon>
        <taxon>malvids</taxon>
        <taxon>Malvales</taxon>
        <taxon>Malvaceae</taxon>
        <taxon>Malvoideae</taxon>
        <taxon>Hibiscus</taxon>
    </lineage>
</organism>
<feature type="domain" description="Reverse transcriptase" evidence="1">
    <location>
        <begin position="379"/>
        <end position="657"/>
    </location>
</feature>
<dbReference type="Proteomes" id="UP000436088">
    <property type="component" value="Unassembled WGS sequence"/>
</dbReference>
<gene>
    <name evidence="2" type="ORF">F3Y22_tig00110627pilonHSYRG00065</name>
</gene>
<dbReference type="InterPro" id="IPR000477">
    <property type="entry name" value="RT_dom"/>
</dbReference>
<dbReference type="CDD" id="cd01650">
    <property type="entry name" value="RT_nLTR_like"/>
    <property type="match status" value="1"/>
</dbReference>
<evidence type="ECO:0000313" key="3">
    <source>
        <dbReference type="Proteomes" id="UP000436088"/>
    </source>
</evidence>
<dbReference type="PANTHER" id="PTHR33116">
    <property type="entry name" value="REVERSE TRANSCRIPTASE ZINC-BINDING DOMAIN-CONTAINING PROTEIN-RELATED-RELATED"/>
    <property type="match status" value="1"/>
</dbReference>
<dbReference type="Pfam" id="PF00078">
    <property type="entry name" value="RVT_1"/>
    <property type="match status" value="1"/>
</dbReference>
<dbReference type="EMBL" id="VEPZ02001053">
    <property type="protein sequence ID" value="KAE8697209.1"/>
    <property type="molecule type" value="Genomic_DNA"/>
</dbReference>